<comment type="subunit">
    <text evidence="5">Component of the PAN1 actin cytoskeleton-regulatory complex.</text>
</comment>
<feature type="compositionally biased region" description="Polar residues" evidence="19">
    <location>
        <begin position="276"/>
        <end position="288"/>
    </location>
</feature>
<comment type="subcellular location">
    <subcellularLocation>
        <location evidence="3">Cell membrane</location>
        <topology evidence="3">Peripheral membrane protein</topology>
        <orientation evidence="3">Cytoplasmic side</orientation>
    </subcellularLocation>
    <subcellularLocation>
        <location evidence="2">Cytoplasm</location>
        <location evidence="2">Cytoskeleton</location>
        <location evidence="2">Actin patch</location>
    </subcellularLocation>
    <subcellularLocation>
        <location evidence="1">Endosome membrane</location>
        <topology evidence="1">Peripheral membrane protein</topology>
        <orientation evidence="1">Cytoplasmic side</orientation>
    </subcellularLocation>
</comment>
<dbReference type="InterPro" id="IPR000261">
    <property type="entry name" value="EH_dom"/>
</dbReference>
<feature type="compositionally biased region" description="Basic and acidic residues" evidence="19">
    <location>
        <begin position="875"/>
        <end position="894"/>
    </location>
</feature>
<evidence type="ECO:0000256" key="19">
    <source>
        <dbReference type="SAM" id="MobiDB-lite"/>
    </source>
</evidence>
<feature type="compositionally biased region" description="Low complexity" evidence="19">
    <location>
        <begin position="1204"/>
        <end position="1223"/>
    </location>
</feature>
<feature type="region of interest" description="Disordered" evidence="19">
    <location>
        <begin position="869"/>
        <end position="926"/>
    </location>
</feature>
<comment type="function">
    <text evidence="17">Component of the PAN1 actin cytoskeleton-regulatory complex required for the internalization of endosomes during actin-coupled endocytosis. The complex links the site of endocytosis to the cell membrane-associated actin cytoskeleton. Mediates uptake of external molecules and vacuolar degradation of plasma membrane proteins. Plays a role in the proper organization of the cell membrane-associated actin cytoskeleton and promotes its destabilization.</text>
</comment>
<comment type="similarity">
    <text evidence="4">Belongs to the PAN1 family.</text>
</comment>
<reference evidence="22 23" key="1">
    <citation type="submission" date="2024-09" db="EMBL/GenBank/DDBJ databases">
        <title>Rethinking Asexuality: The Enigmatic Case of Functional Sexual Genes in Lepraria (Stereocaulaceae).</title>
        <authorList>
            <person name="Doellman M."/>
            <person name="Sun Y."/>
            <person name="Barcenas-Pena A."/>
            <person name="Lumbsch H.T."/>
            <person name="Grewe F."/>
        </authorList>
    </citation>
    <scope>NUCLEOTIDE SEQUENCE [LARGE SCALE GENOMIC DNA]</scope>
    <source>
        <strain evidence="22 23">Mercado 3170</strain>
    </source>
</reference>
<evidence type="ECO:0000256" key="13">
    <source>
        <dbReference type="ARBA" id="ARBA00023054"/>
    </source>
</evidence>
<evidence type="ECO:0000256" key="2">
    <source>
        <dbReference type="ARBA" id="ARBA00004134"/>
    </source>
</evidence>
<accession>A0ABR4ARJ7</accession>
<sequence length="1488" mass="161048">MYSNSNSYLGGSSARPGPPQYGQSSYSLPGQQQQQQQPNGFAPQPTGLAGAPMQQQYTGFPGQGQQQSFQAPQQQPQYTGYPPQNQPPLQQSFQTGQPPPQPVAPQKTGLTSSQMAQSFASTPAPPLPAAKAATSGTKIPKIRLSFLTATDQAKFEQLFKSAAGDGQALDSEKVKDLLIRSKLPGTDLMQIWTLSDTTKSGQLLFPEFALAMYLCNLKLVGKDLPQALPEKIANEVSSMVDIISFGVPDDRPAAAPPRSNAPNFSAPSAANSTPSIQQPQPQASNSQLLSQITSQPTGFAAQYIAPQPTGFGPQQSQQQPGFAPQPTGFQQPQQTSFRQNPQAIGYQGPMPPMPPMPSAYGSSMSPSQTGIQPSMPLNAQPTGGLGQWGLVNAPASGLPNIDALQQRMMPQPGREGGYTTTGLSGTATVPWAVTKDEKKIYDQLFKAWDGFNKGFIGGDVALEVMGQSGLPKSELEKIWTLSDPGNKGRLDMDEFAVAMHLIYRKLNGYPVPNQLPPELVPPSTRNFSNSIDTVKSLLSQDAESRKNTGSFLQPQKTGVSYLKNHSFRTDSNGITPGRKDATIFRNNDDDVGYRSSARRRVGGGGRTPSPAQSTSPSSERSSDELSIEQMRKKIREKQILLDAIDFKDENAAEEDDALDRRDRREAEDLYRRIRRIQEDIDGHPKSGLRDVDSGAERRALKRQLQRLTDRLPELASQVRRSERSIADAKLELFRLKDAKAHPGSASIVVGTGPGGSVTEADRLKARAKAMMQQRSAALTGRGAPADEYDPGAAARRLEEENSRTKNERENNERMIKDVEDSVRDFSRSLEDTLAQGSEDSTSEHERRRWEEGLGVEDEVRDFIFDLQRSSRSAKVRREDAGKGRVRDAVRDNSRDLAPTRNEKDTESPKPAAAVPAAAGSYSSYKTAEDRAAFIKQQAEQRMADRLAALGLKPATKSGESVQQRQEREARERQDRVRQAEAEDAKREEERQRRLADEQPSVPEVGKNTKKPPPPPIRKNRADSAAQRAEAKRRDDEEALRMKAEQEGKEQAIKEQQRLQELQTRSMEDEAQRQEDEIAKEREASQARLKALEEQVKQGKIKKQEEKRRKQAAEKEARDKEAKLAAQRAELEAAKERERQLQLQLESLGDDDSSDEEGPQEITPQETTPTNSQVLSRDGSIQSPSLKPISVELKALPSSPPLQSPPSASSAPPRPASGRTPSSSFGADTKNPFFKKMNQASEPAAPMPKSVSSPNGTAESTNPFHRLTQQQESAKSQELPPPLTSTPTGSRPSRVRPEEDEWSVVDSTSSSDDEDGANKPRGGSAKQLASMLIGTMAPPRPLSAMDDKKPETPSSPAPPTPSTGAAMSPPPPPPMPGSFGEDDSADLPPQPPIPGAAAPPPPPMPISSAPPPPPMPGFGAPPAPPPPPPGMPGAPPAPPPPPPGGAQVGPPAAMPNLGGLLGDIRKGTGLKKVQTKDRSTAVTAGKVLD</sequence>
<feature type="compositionally biased region" description="Low complexity" evidence="19">
    <location>
        <begin position="358"/>
        <end position="367"/>
    </location>
</feature>
<dbReference type="Proteomes" id="UP001590950">
    <property type="component" value="Unassembled WGS sequence"/>
</dbReference>
<feature type="compositionally biased region" description="Low complexity" evidence="19">
    <location>
        <begin position="908"/>
        <end position="918"/>
    </location>
</feature>
<evidence type="ECO:0000256" key="4">
    <source>
        <dbReference type="ARBA" id="ARBA00009351"/>
    </source>
</evidence>
<evidence type="ECO:0000313" key="23">
    <source>
        <dbReference type="Proteomes" id="UP001590950"/>
    </source>
</evidence>
<evidence type="ECO:0000256" key="16">
    <source>
        <dbReference type="ARBA" id="ARBA00023212"/>
    </source>
</evidence>
<feature type="compositionally biased region" description="Basic and acidic residues" evidence="19">
    <location>
        <begin position="1028"/>
        <end position="1057"/>
    </location>
</feature>
<feature type="compositionally biased region" description="Low complexity" evidence="19">
    <location>
        <begin position="256"/>
        <end position="275"/>
    </location>
</feature>
<feature type="domain" description="EH" evidence="20">
    <location>
        <begin position="437"/>
        <end position="526"/>
    </location>
</feature>
<feature type="compositionally biased region" description="Basic and acidic residues" evidence="19">
    <location>
        <begin position="1065"/>
        <end position="1139"/>
    </location>
</feature>
<feature type="region of interest" description="Disordered" evidence="19">
    <location>
        <begin position="1"/>
        <end position="135"/>
    </location>
</feature>
<feature type="compositionally biased region" description="Low complexity" evidence="19">
    <location>
        <begin position="608"/>
        <end position="619"/>
    </location>
</feature>
<evidence type="ECO:0000256" key="3">
    <source>
        <dbReference type="ARBA" id="ARBA00004413"/>
    </source>
</evidence>
<evidence type="ECO:0000256" key="9">
    <source>
        <dbReference type="ARBA" id="ARBA00022490"/>
    </source>
</evidence>
<dbReference type="InterPro" id="IPR002048">
    <property type="entry name" value="EF_hand_dom"/>
</dbReference>
<keyword evidence="9" id="KW-0963">Cytoplasm</keyword>
<evidence type="ECO:0000256" key="18">
    <source>
        <dbReference type="SAM" id="Coils"/>
    </source>
</evidence>
<feature type="compositionally biased region" description="Basic and acidic residues" evidence="19">
    <location>
        <begin position="795"/>
        <end position="830"/>
    </location>
</feature>
<protein>
    <recommendedName>
        <fullName evidence="6">Actin cytoskeleton-regulatory complex protein PAN1</fullName>
    </recommendedName>
    <alternativeName>
        <fullName evidence="7">Actin cytoskeleton-regulatory complex protein pan1</fullName>
    </alternativeName>
</protein>
<feature type="region of interest" description="Disordered" evidence="19">
    <location>
        <begin position="771"/>
        <end position="852"/>
    </location>
</feature>
<feature type="region of interest" description="Disordered" evidence="19">
    <location>
        <begin position="564"/>
        <end position="627"/>
    </location>
</feature>
<feature type="compositionally biased region" description="Basic and acidic residues" evidence="19">
    <location>
        <begin position="964"/>
        <end position="996"/>
    </location>
</feature>
<keyword evidence="13 18" id="KW-0175">Coiled coil</keyword>
<feature type="compositionally biased region" description="Low complexity" evidence="19">
    <location>
        <begin position="306"/>
        <end position="335"/>
    </location>
</feature>
<evidence type="ECO:0000256" key="7">
    <source>
        <dbReference type="ARBA" id="ARBA00020728"/>
    </source>
</evidence>
<dbReference type="PROSITE" id="PS50031">
    <property type="entry name" value="EH"/>
    <property type="match status" value="2"/>
</dbReference>
<comment type="caution">
    <text evidence="22">The sequence shown here is derived from an EMBL/GenBank/DDBJ whole genome shotgun (WGS) entry which is preliminary data.</text>
</comment>
<feature type="compositionally biased region" description="Polar residues" evidence="19">
    <location>
        <begin position="108"/>
        <end position="119"/>
    </location>
</feature>
<keyword evidence="8" id="KW-1003">Cell membrane</keyword>
<dbReference type="PROSITE" id="PS50222">
    <property type="entry name" value="EF_HAND_2"/>
    <property type="match status" value="1"/>
</dbReference>
<keyword evidence="23" id="KW-1185">Reference proteome</keyword>
<dbReference type="Gene3D" id="1.10.238.10">
    <property type="entry name" value="EF-hand"/>
    <property type="match status" value="2"/>
</dbReference>
<feature type="compositionally biased region" description="Polar residues" evidence="19">
    <location>
        <begin position="1170"/>
        <end position="1184"/>
    </location>
</feature>
<dbReference type="PANTHER" id="PTHR11216">
    <property type="entry name" value="EH DOMAIN"/>
    <property type="match status" value="1"/>
</dbReference>
<feature type="compositionally biased region" description="Pro residues" evidence="19">
    <location>
        <begin position="1387"/>
        <end position="1443"/>
    </location>
</feature>
<evidence type="ECO:0000256" key="14">
    <source>
        <dbReference type="ARBA" id="ARBA00023136"/>
    </source>
</evidence>
<evidence type="ECO:0000256" key="8">
    <source>
        <dbReference type="ARBA" id="ARBA00022475"/>
    </source>
</evidence>
<keyword evidence="16" id="KW-0206">Cytoskeleton</keyword>
<feature type="compositionally biased region" description="Low complexity" evidence="19">
    <location>
        <begin position="20"/>
        <end position="38"/>
    </location>
</feature>
<evidence type="ECO:0000313" key="22">
    <source>
        <dbReference type="EMBL" id="KAL2046103.1"/>
    </source>
</evidence>
<evidence type="ECO:0000256" key="5">
    <source>
        <dbReference type="ARBA" id="ARBA00011159"/>
    </source>
</evidence>
<feature type="compositionally biased region" description="Basic and acidic residues" evidence="19">
    <location>
        <begin position="577"/>
        <end position="592"/>
    </location>
</feature>
<dbReference type="SUPFAM" id="SSF47473">
    <property type="entry name" value="EF-hand"/>
    <property type="match status" value="2"/>
</dbReference>
<feature type="domain" description="EH" evidence="20">
    <location>
        <begin position="151"/>
        <end position="239"/>
    </location>
</feature>
<feature type="domain" description="EF-hand" evidence="21">
    <location>
        <begin position="470"/>
        <end position="505"/>
    </location>
</feature>
<gene>
    <name evidence="22" type="ORF">N7G274_001550</name>
</gene>
<feature type="region of interest" description="Disordered" evidence="19">
    <location>
        <begin position="303"/>
        <end position="371"/>
    </location>
</feature>
<dbReference type="SMART" id="SM00054">
    <property type="entry name" value="EFh"/>
    <property type="match status" value="2"/>
</dbReference>
<dbReference type="Pfam" id="PF12763">
    <property type="entry name" value="EH"/>
    <property type="match status" value="2"/>
</dbReference>
<evidence type="ECO:0000256" key="17">
    <source>
        <dbReference type="ARBA" id="ARBA00025194"/>
    </source>
</evidence>
<name>A0ABR4ARJ7_9LECA</name>
<evidence type="ECO:0000256" key="6">
    <source>
        <dbReference type="ARBA" id="ARBA00015110"/>
    </source>
</evidence>
<dbReference type="PANTHER" id="PTHR11216:SF173">
    <property type="entry name" value="ACTIN CYTOSKELETON-REGULATORY COMPLEX PROTEIN PAN1"/>
    <property type="match status" value="1"/>
</dbReference>
<feature type="compositionally biased region" description="Low complexity" evidence="19">
    <location>
        <begin position="1159"/>
        <end position="1169"/>
    </location>
</feature>
<evidence type="ECO:0000256" key="1">
    <source>
        <dbReference type="ARBA" id="ARBA00004125"/>
    </source>
</evidence>
<evidence type="ECO:0000256" key="15">
    <source>
        <dbReference type="ARBA" id="ARBA00023203"/>
    </source>
</evidence>
<organism evidence="22 23">
    <name type="scientific">Stereocaulon virgatum</name>
    <dbReference type="NCBI Taxonomy" id="373712"/>
    <lineage>
        <taxon>Eukaryota</taxon>
        <taxon>Fungi</taxon>
        <taxon>Dikarya</taxon>
        <taxon>Ascomycota</taxon>
        <taxon>Pezizomycotina</taxon>
        <taxon>Lecanoromycetes</taxon>
        <taxon>OSLEUM clade</taxon>
        <taxon>Lecanoromycetidae</taxon>
        <taxon>Lecanorales</taxon>
        <taxon>Lecanorineae</taxon>
        <taxon>Stereocaulaceae</taxon>
        <taxon>Stereocaulon</taxon>
    </lineage>
</organism>
<feature type="region of interest" description="Disordered" evidence="19">
    <location>
        <begin position="944"/>
        <end position="1488"/>
    </location>
</feature>
<dbReference type="InterPro" id="IPR003124">
    <property type="entry name" value="WH2_dom"/>
</dbReference>
<proteinExistence type="inferred from homology"/>
<feature type="coiled-coil region" evidence="18">
    <location>
        <begin position="697"/>
        <end position="724"/>
    </location>
</feature>
<feature type="compositionally biased region" description="Low complexity" evidence="19">
    <location>
        <begin position="1"/>
        <end position="13"/>
    </location>
</feature>
<feature type="compositionally biased region" description="Acidic residues" evidence="19">
    <location>
        <begin position="1147"/>
        <end position="1158"/>
    </location>
</feature>
<dbReference type="SMART" id="SM00027">
    <property type="entry name" value="EH"/>
    <property type="match status" value="2"/>
</dbReference>
<keyword evidence="15" id="KW-0009">Actin-binding</keyword>
<evidence type="ECO:0000256" key="12">
    <source>
        <dbReference type="ARBA" id="ARBA00022753"/>
    </source>
</evidence>
<keyword evidence="14" id="KW-0472">Membrane</keyword>
<evidence type="ECO:0000256" key="11">
    <source>
        <dbReference type="ARBA" id="ARBA00022737"/>
    </source>
</evidence>
<dbReference type="CDD" id="cd00052">
    <property type="entry name" value="EH"/>
    <property type="match status" value="2"/>
</dbReference>
<evidence type="ECO:0000256" key="10">
    <source>
        <dbReference type="ARBA" id="ARBA00022583"/>
    </source>
</evidence>
<dbReference type="EMBL" id="JBEFKJ010000004">
    <property type="protein sequence ID" value="KAL2046103.1"/>
    <property type="molecule type" value="Genomic_DNA"/>
</dbReference>
<keyword evidence="10" id="KW-0254">Endocytosis</keyword>
<feature type="region of interest" description="Disordered" evidence="19">
    <location>
        <begin position="250"/>
        <end position="288"/>
    </location>
</feature>
<feature type="compositionally biased region" description="Polar residues" evidence="19">
    <location>
        <begin position="1249"/>
        <end position="1275"/>
    </location>
</feature>
<evidence type="ECO:0000259" key="21">
    <source>
        <dbReference type="PROSITE" id="PS50222"/>
    </source>
</evidence>
<evidence type="ECO:0000259" key="20">
    <source>
        <dbReference type="PROSITE" id="PS50031"/>
    </source>
</evidence>
<keyword evidence="11" id="KW-0677">Repeat</keyword>
<feature type="compositionally biased region" description="Basic and acidic residues" evidence="19">
    <location>
        <begin position="841"/>
        <end position="851"/>
    </location>
</feature>
<dbReference type="Pfam" id="PF02205">
    <property type="entry name" value="WH2"/>
    <property type="match status" value="1"/>
</dbReference>
<feature type="compositionally biased region" description="Low complexity" evidence="19">
    <location>
        <begin position="59"/>
        <end position="83"/>
    </location>
</feature>
<dbReference type="InterPro" id="IPR011992">
    <property type="entry name" value="EF-hand-dom_pair"/>
</dbReference>
<keyword evidence="12" id="KW-0967">Endosome</keyword>